<protein>
    <submittedName>
        <fullName evidence="2">Uncharacterized protein</fullName>
    </submittedName>
</protein>
<feature type="region of interest" description="Disordered" evidence="1">
    <location>
        <begin position="28"/>
        <end position="116"/>
    </location>
</feature>
<feature type="compositionally biased region" description="Basic and acidic residues" evidence="1">
    <location>
        <begin position="28"/>
        <end position="85"/>
    </location>
</feature>
<dbReference type="EMBL" id="VSRR010031558">
    <property type="protein sequence ID" value="MPC70695.1"/>
    <property type="molecule type" value="Genomic_DNA"/>
</dbReference>
<name>A0A5B7HM70_PORTR</name>
<sequence>MTLFPVPSRAAMREMVVGEVVGQREVVRVWDEKERRREGSRGEEKERRGGRRKEEEKGRTERERRKEWDASSDWGMREKGREGRKGNKGGSATAGHGKRAAHVKQVQGWCRSGYLQ</sequence>
<evidence type="ECO:0000313" key="2">
    <source>
        <dbReference type="EMBL" id="MPC70695.1"/>
    </source>
</evidence>
<organism evidence="2 3">
    <name type="scientific">Portunus trituberculatus</name>
    <name type="common">Swimming crab</name>
    <name type="synonym">Neptunus trituberculatus</name>
    <dbReference type="NCBI Taxonomy" id="210409"/>
    <lineage>
        <taxon>Eukaryota</taxon>
        <taxon>Metazoa</taxon>
        <taxon>Ecdysozoa</taxon>
        <taxon>Arthropoda</taxon>
        <taxon>Crustacea</taxon>
        <taxon>Multicrustacea</taxon>
        <taxon>Malacostraca</taxon>
        <taxon>Eumalacostraca</taxon>
        <taxon>Eucarida</taxon>
        <taxon>Decapoda</taxon>
        <taxon>Pleocyemata</taxon>
        <taxon>Brachyura</taxon>
        <taxon>Eubrachyura</taxon>
        <taxon>Portunoidea</taxon>
        <taxon>Portunidae</taxon>
        <taxon>Portuninae</taxon>
        <taxon>Portunus</taxon>
    </lineage>
</organism>
<proteinExistence type="predicted"/>
<dbReference type="Proteomes" id="UP000324222">
    <property type="component" value="Unassembled WGS sequence"/>
</dbReference>
<dbReference type="AlphaFoldDB" id="A0A5B7HM70"/>
<comment type="caution">
    <text evidence="2">The sequence shown here is derived from an EMBL/GenBank/DDBJ whole genome shotgun (WGS) entry which is preliminary data.</text>
</comment>
<evidence type="ECO:0000256" key="1">
    <source>
        <dbReference type="SAM" id="MobiDB-lite"/>
    </source>
</evidence>
<accession>A0A5B7HM70</accession>
<gene>
    <name evidence="2" type="ORF">E2C01_064949</name>
</gene>
<reference evidence="2 3" key="1">
    <citation type="submission" date="2019-05" db="EMBL/GenBank/DDBJ databases">
        <title>Another draft genome of Portunus trituberculatus and its Hox gene families provides insights of decapod evolution.</title>
        <authorList>
            <person name="Jeong J.-H."/>
            <person name="Song I."/>
            <person name="Kim S."/>
            <person name="Choi T."/>
            <person name="Kim D."/>
            <person name="Ryu S."/>
            <person name="Kim W."/>
        </authorList>
    </citation>
    <scope>NUCLEOTIDE SEQUENCE [LARGE SCALE GENOMIC DNA]</scope>
    <source>
        <tissue evidence="2">Muscle</tissue>
    </source>
</reference>
<evidence type="ECO:0000313" key="3">
    <source>
        <dbReference type="Proteomes" id="UP000324222"/>
    </source>
</evidence>
<keyword evidence="3" id="KW-1185">Reference proteome</keyword>